<protein>
    <submittedName>
        <fullName evidence="1">Uncharacterized protein</fullName>
    </submittedName>
</protein>
<feature type="non-terminal residue" evidence="1">
    <location>
        <position position="131"/>
    </location>
</feature>
<evidence type="ECO:0000313" key="1">
    <source>
        <dbReference type="EMBL" id="ESO87701.1"/>
    </source>
</evidence>
<dbReference type="GO" id="GO:0043066">
    <property type="term" value="P:negative regulation of apoptotic process"/>
    <property type="evidence" value="ECO:0007669"/>
    <property type="project" value="TreeGrafter"/>
</dbReference>
<dbReference type="GeneID" id="20251881"/>
<name>V4A317_LOTGI</name>
<evidence type="ECO:0000313" key="2">
    <source>
        <dbReference type="Proteomes" id="UP000030746"/>
    </source>
</evidence>
<dbReference type="GO" id="GO:0016020">
    <property type="term" value="C:membrane"/>
    <property type="evidence" value="ECO:0007669"/>
    <property type="project" value="TreeGrafter"/>
</dbReference>
<dbReference type="Proteomes" id="UP000030746">
    <property type="component" value="Unassembled WGS sequence"/>
</dbReference>
<proteinExistence type="predicted"/>
<dbReference type="AlphaFoldDB" id="V4A317"/>
<dbReference type="PANTHER" id="PTHR46512:SF5">
    <property type="entry name" value="TETRATRICOPEPTIDE REPEAT DOMAIN 9"/>
    <property type="match status" value="1"/>
</dbReference>
<dbReference type="PANTHER" id="PTHR46512">
    <property type="entry name" value="PEPTIDYLPROLYL ISOMERASE"/>
    <property type="match status" value="1"/>
</dbReference>
<feature type="non-terminal residue" evidence="1">
    <location>
        <position position="1"/>
    </location>
</feature>
<dbReference type="OrthoDB" id="433738at2759"/>
<dbReference type="InterPro" id="IPR011990">
    <property type="entry name" value="TPR-like_helical_dom_sf"/>
</dbReference>
<accession>V4A317</accession>
<dbReference type="RefSeq" id="XP_009061536.1">
    <property type="nucleotide sequence ID" value="XM_009063288.1"/>
</dbReference>
<dbReference type="Gene3D" id="1.25.40.10">
    <property type="entry name" value="Tetratricopeptide repeat domain"/>
    <property type="match status" value="1"/>
</dbReference>
<dbReference type="EMBL" id="KB202849">
    <property type="protein sequence ID" value="ESO87701.1"/>
    <property type="molecule type" value="Genomic_DNA"/>
</dbReference>
<dbReference type="SUPFAM" id="SSF48452">
    <property type="entry name" value="TPR-like"/>
    <property type="match status" value="1"/>
</dbReference>
<dbReference type="GO" id="GO:0012505">
    <property type="term" value="C:endomembrane system"/>
    <property type="evidence" value="ECO:0007669"/>
    <property type="project" value="TreeGrafter"/>
</dbReference>
<dbReference type="STRING" id="225164.V4A317"/>
<dbReference type="KEGG" id="lgi:LOTGIDRAFT_68631"/>
<keyword evidence="2" id="KW-1185">Reference proteome</keyword>
<organism evidence="1 2">
    <name type="scientific">Lottia gigantea</name>
    <name type="common">Giant owl limpet</name>
    <dbReference type="NCBI Taxonomy" id="225164"/>
    <lineage>
        <taxon>Eukaryota</taxon>
        <taxon>Metazoa</taxon>
        <taxon>Spiralia</taxon>
        <taxon>Lophotrochozoa</taxon>
        <taxon>Mollusca</taxon>
        <taxon>Gastropoda</taxon>
        <taxon>Patellogastropoda</taxon>
        <taxon>Lottioidea</taxon>
        <taxon>Lottiidae</taxon>
        <taxon>Lottia</taxon>
    </lineage>
</organism>
<gene>
    <name evidence="1" type="ORF">LOTGIDRAFT_68631</name>
</gene>
<reference evidence="1 2" key="1">
    <citation type="journal article" date="2013" name="Nature">
        <title>Insights into bilaterian evolution from three spiralian genomes.</title>
        <authorList>
            <person name="Simakov O."/>
            <person name="Marletaz F."/>
            <person name="Cho S.J."/>
            <person name="Edsinger-Gonzales E."/>
            <person name="Havlak P."/>
            <person name="Hellsten U."/>
            <person name="Kuo D.H."/>
            <person name="Larsson T."/>
            <person name="Lv J."/>
            <person name="Arendt D."/>
            <person name="Savage R."/>
            <person name="Osoegawa K."/>
            <person name="de Jong P."/>
            <person name="Grimwood J."/>
            <person name="Chapman J.A."/>
            <person name="Shapiro H."/>
            <person name="Aerts A."/>
            <person name="Otillar R.P."/>
            <person name="Terry A.Y."/>
            <person name="Boore J.L."/>
            <person name="Grigoriev I.V."/>
            <person name="Lindberg D.R."/>
            <person name="Seaver E.C."/>
            <person name="Weisblat D.A."/>
            <person name="Putnam N.H."/>
            <person name="Rokhsar D.S."/>
        </authorList>
    </citation>
    <scope>NUCLEOTIDE SEQUENCE [LARGE SCALE GENOMIC DNA]</scope>
</reference>
<dbReference type="GO" id="GO:0005829">
    <property type="term" value="C:cytosol"/>
    <property type="evidence" value="ECO:0007669"/>
    <property type="project" value="TreeGrafter"/>
</dbReference>
<dbReference type="GO" id="GO:0005740">
    <property type="term" value="C:mitochondrial envelope"/>
    <property type="evidence" value="ECO:0007669"/>
    <property type="project" value="TreeGrafter"/>
</dbReference>
<dbReference type="GO" id="GO:0044183">
    <property type="term" value="F:protein folding chaperone"/>
    <property type="evidence" value="ECO:0007669"/>
    <property type="project" value="TreeGrafter"/>
</dbReference>
<dbReference type="InterPro" id="IPR050754">
    <property type="entry name" value="FKBP4/5/8-like"/>
</dbReference>
<dbReference type="HOGENOM" id="CLU_100621_1_0_1"/>
<sequence>RIEKAKEYKDSGNQFHKEGNLRQAIGKYHRALLQLKGIGIRKEDVLFGMGSGDGGGNLSDEMKSDIKQIQMNCHNNLAASLLKQDSPNYEKIIEYCDQVLEGEPTNEKALFRKSTALNKLGKFDDTIRTLE</sequence>
<dbReference type="CTD" id="20251881"/>
<dbReference type="OMA" id="RYPQHAP"/>